<dbReference type="GO" id="GO:0006754">
    <property type="term" value="P:ATP biosynthetic process"/>
    <property type="evidence" value="ECO:0007669"/>
    <property type="project" value="TreeGrafter"/>
</dbReference>
<dbReference type="PANTHER" id="PTHR21340:SF0">
    <property type="entry name" value="BIS(5'-NUCLEOSYL)-TETRAPHOSPHATASE [ASYMMETRICAL]"/>
    <property type="match status" value="1"/>
</dbReference>
<feature type="domain" description="Nudix hydrolase" evidence="3">
    <location>
        <begin position="2"/>
        <end position="127"/>
    </location>
</feature>
<dbReference type="InterPro" id="IPR051325">
    <property type="entry name" value="Nudix_hydrolase_domain"/>
</dbReference>
<protein>
    <submittedName>
        <fullName evidence="4">NUDIX hydrolase</fullName>
    </submittedName>
</protein>
<evidence type="ECO:0000259" key="3">
    <source>
        <dbReference type="PROSITE" id="PS51462"/>
    </source>
</evidence>
<evidence type="ECO:0000313" key="4">
    <source>
        <dbReference type="EMBL" id="HHJ64249.1"/>
    </source>
</evidence>
<dbReference type="InterPro" id="IPR000086">
    <property type="entry name" value="NUDIX_hydrolase_dom"/>
</dbReference>
<dbReference type="Gene3D" id="3.90.79.10">
    <property type="entry name" value="Nucleoside Triphosphate Pyrophosphohydrolase"/>
    <property type="match status" value="1"/>
</dbReference>
<dbReference type="PANTHER" id="PTHR21340">
    <property type="entry name" value="DIADENOSINE 5,5-P1,P4-TETRAPHOSPHATE PYROPHOSPHOHYDROLASE MUTT"/>
    <property type="match status" value="1"/>
</dbReference>
<dbReference type="InterPro" id="IPR020476">
    <property type="entry name" value="Nudix_hydrolase"/>
</dbReference>
<dbReference type="PROSITE" id="PS00893">
    <property type="entry name" value="NUDIX_BOX"/>
    <property type="match status" value="1"/>
</dbReference>
<evidence type="ECO:0000256" key="2">
    <source>
        <dbReference type="RuleBase" id="RU003476"/>
    </source>
</evidence>
<comment type="similarity">
    <text evidence="2">Belongs to the Nudix hydrolase family.</text>
</comment>
<dbReference type="GO" id="GO:0004081">
    <property type="term" value="F:bis(5'-nucleosyl)-tetraphosphatase (asymmetrical) activity"/>
    <property type="evidence" value="ECO:0007669"/>
    <property type="project" value="TreeGrafter"/>
</dbReference>
<dbReference type="PRINTS" id="PR00502">
    <property type="entry name" value="NUDIXFAMILY"/>
</dbReference>
<dbReference type="Pfam" id="PF00293">
    <property type="entry name" value="NUDIX"/>
    <property type="match status" value="1"/>
</dbReference>
<sequence>MRREFSAGGVLFRDGEVLLVKNPSGVWTFPKGLVEEGEAPEETAVREVLEETGVRGEIVGYVGEISYWYQMKGEKIFKRVRYYLMRYLEGSPTPSYEVLDASFFPVETARKLLKYRGDREIFKKALAMSGP</sequence>
<dbReference type="AlphaFoldDB" id="A0A7C5L3C2"/>
<accession>A0A7C5L3C2</accession>
<dbReference type="InterPro" id="IPR015797">
    <property type="entry name" value="NUDIX_hydrolase-like_dom_sf"/>
</dbReference>
<dbReference type="Proteomes" id="UP000885792">
    <property type="component" value="Unassembled WGS sequence"/>
</dbReference>
<organism evidence="4">
    <name type="scientific">Aquifex aeolicus</name>
    <dbReference type="NCBI Taxonomy" id="63363"/>
    <lineage>
        <taxon>Bacteria</taxon>
        <taxon>Pseudomonadati</taxon>
        <taxon>Aquificota</taxon>
        <taxon>Aquificia</taxon>
        <taxon>Aquificales</taxon>
        <taxon>Aquificaceae</taxon>
        <taxon>Aquifex</taxon>
    </lineage>
</organism>
<dbReference type="SUPFAM" id="SSF55811">
    <property type="entry name" value="Nudix"/>
    <property type="match status" value="1"/>
</dbReference>
<comment type="caution">
    <text evidence="4">The sequence shown here is derived from an EMBL/GenBank/DDBJ whole genome shotgun (WGS) entry which is preliminary data.</text>
</comment>
<name>A0A7C5L3C2_AQUAO</name>
<dbReference type="PROSITE" id="PS51462">
    <property type="entry name" value="NUDIX"/>
    <property type="match status" value="1"/>
</dbReference>
<proteinExistence type="inferred from homology"/>
<dbReference type="CDD" id="cd03673">
    <property type="entry name" value="NUDIX_Ap6A_hydrolase"/>
    <property type="match status" value="1"/>
</dbReference>
<dbReference type="InterPro" id="IPR020084">
    <property type="entry name" value="NUDIX_hydrolase_CS"/>
</dbReference>
<dbReference type="GO" id="GO:0006167">
    <property type="term" value="P:AMP biosynthetic process"/>
    <property type="evidence" value="ECO:0007669"/>
    <property type="project" value="TreeGrafter"/>
</dbReference>
<keyword evidence="1 2" id="KW-0378">Hydrolase</keyword>
<gene>
    <name evidence="4" type="ORF">ENJ61_05005</name>
</gene>
<reference evidence="4" key="1">
    <citation type="journal article" date="2020" name="mSystems">
        <title>Genome- and Community-Level Interaction Insights into Carbon Utilization and Element Cycling Functions of Hydrothermarchaeota in Hydrothermal Sediment.</title>
        <authorList>
            <person name="Zhou Z."/>
            <person name="Liu Y."/>
            <person name="Xu W."/>
            <person name="Pan J."/>
            <person name="Luo Z.H."/>
            <person name="Li M."/>
        </authorList>
    </citation>
    <scope>NUCLEOTIDE SEQUENCE [LARGE SCALE GENOMIC DNA]</scope>
    <source>
        <strain evidence="4">HyVt-501</strain>
    </source>
</reference>
<dbReference type="EMBL" id="DRNB01000179">
    <property type="protein sequence ID" value="HHJ64249.1"/>
    <property type="molecule type" value="Genomic_DNA"/>
</dbReference>
<evidence type="ECO:0000256" key="1">
    <source>
        <dbReference type="ARBA" id="ARBA00022801"/>
    </source>
</evidence>